<sequence length="767" mass="87467">MNYQGQNSYIHTIANASPVHAKSTQTIQSNITQFILFPSIKFNSDYFDSKAVFLKNKLSYQIMQSRIRNDHSQGHDDRNNYLTSPTFLGQENHSQSLHPNFFNTIHLPFKQVNIRPNMLVKDFILEENNQFMDENVTIEKWARTQRQRILMNISFDSDYHNIYNPVFSSENSGSRSVSSIEKSVYQDFSPIRLEGSRDEFSSGSSTPSVAEERDTISLTPNAITPNLSRIMNICSISKIDQLSILNPNTEISPLPYRAPKSQLSFNKTKPKKVYQFQRTDITGKSYQHSVINDEIANIECVIVQEPQFKFKQQSENINNTDQKQRLQISQISIGDSLPVPGLLSRGSNGRNISNIIMSHNHVMQNTNNYKTEPNDSIFMSHIGSIQHSLPYQDFQQSGQKSPAKIQLRTKQTSKINHNKPANRFLKKKVSIDQGSFKSKITYDNTAMKMKRDSSNHLLNFEQSSIINPYETLYGSPQQLMDKSTTIGNEIRTSLLTTGATEAKNPYRKNKQAFTQKAPGTTAMRNSQSMSNLNLQPRAFITRNVKIRKNNNQSQFGLINPVPVGCSSDFQVTPVNQFTRRNIDIGFKDEVIREISLQKSQPQSSAALLVKKEQSLQLKRQRLARDILLSKVYNSNNQQLVINTHKKTNTTIQHSNNFNHQQFQQISLSKVGSVKQSQAQLKTAIKKSSGKIDQQLTFSHQNNGATNFNYQHSKNEMSMSYFNKPLENKPFIRSIASTTMKNSNFNSQSNNMGNMFHAHLPTINNFLK</sequence>
<reference evidence="2 3" key="1">
    <citation type="submission" date="2014-06" db="EMBL/GenBank/DDBJ databases">
        <authorList>
            <person name="Swart Estienne"/>
        </authorList>
    </citation>
    <scope>NUCLEOTIDE SEQUENCE [LARGE SCALE GENOMIC DNA]</scope>
    <source>
        <strain evidence="2 3">130c</strain>
    </source>
</reference>
<gene>
    <name evidence="2" type="primary">Contig7947.g8483</name>
    <name evidence="2" type="ORF">STYLEM_20842</name>
</gene>
<evidence type="ECO:0000313" key="3">
    <source>
        <dbReference type="Proteomes" id="UP000039865"/>
    </source>
</evidence>
<dbReference type="EMBL" id="CCKQ01019662">
    <property type="protein sequence ID" value="CDW91683.1"/>
    <property type="molecule type" value="Genomic_DNA"/>
</dbReference>
<keyword evidence="3" id="KW-1185">Reference proteome</keyword>
<protein>
    <submittedName>
        <fullName evidence="2">Uncharacterized protein</fullName>
    </submittedName>
</protein>
<dbReference type="Proteomes" id="UP000039865">
    <property type="component" value="Unassembled WGS sequence"/>
</dbReference>
<proteinExistence type="predicted"/>
<dbReference type="InParanoid" id="A0A078BDM0"/>
<evidence type="ECO:0000256" key="1">
    <source>
        <dbReference type="SAM" id="MobiDB-lite"/>
    </source>
</evidence>
<accession>A0A078BDM0</accession>
<name>A0A078BDM0_STYLE</name>
<feature type="region of interest" description="Disordered" evidence="1">
    <location>
        <begin position="195"/>
        <end position="217"/>
    </location>
</feature>
<dbReference type="AlphaFoldDB" id="A0A078BDM0"/>
<organism evidence="2 3">
    <name type="scientific">Stylonychia lemnae</name>
    <name type="common">Ciliate</name>
    <dbReference type="NCBI Taxonomy" id="5949"/>
    <lineage>
        <taxon>Eukaryota</taxon>
        <taxon>Sar</taxon>
        <taxon>Alveolata</taxon>
        <taxon>Ciliophora</taxon>
        <taxon>Intramacronucleata</taxon>
        <taxon>Spirotrichea</taxon>
        <taxon>Stichotrichia</taxon>
        <taxon>Sporadotrichida</taxon>
        <taxon>Oxytrichidae</taxon>
        <taxon>Stylonychinae</taxon>
        <taxon>Stylonychia</taxon>
    </lineage>
</organism>
<evidence type="ECO:0000313" key="2">
    <source>
        <dbReference type="EMBL" id="CDW91683.1"/>
    </source>
</evidence>